<keyword evidence="2" id="KW-1185">Reference proteome</keyword>
<dbReference type="AlphaFoldDB" id="A0A9P7VV58"/>
<dbReference type="GeneID" id="66108346"/>
<proteinExistence type="predicted"/>
<dbReference type="EMBL" id="MU250532">
    <property type="protein sequence ID" value="KAG7447188.1"/>
    <property type="molecule type" value="Genomic_DNA"/>
</dbReference>
<dbReference type="Proteomes" id="UP000812287">
    <property type="component" value="Unassembled WGS sequence"/>
</dbReference>
<gene>
    <name evidence="1" type="ORF">BT62DRAFT_931021</name>
</gene>
<accession>A0A9P7VV58</accession>
<comment type="caution">
    <text evidence="1">The sequence shown here is derived from an EMBL/GenBank/DDBJ whole genome shotgun (WGS) entry which is preliminary data.</text>
</comment>
<sequence>MTEPHTPLRLARSISQIRITQVGAGSVKLDNLRPIVANSDGVCEFLFLALTNVTESERRRFPTLLTGKI</sequence>
<name>A0A9P7VV58_9AGAR</name>
<reference evidence="1" key="1">
    <citation type="submission" date="2020-11" db="EMBL/GenBank/DDBJ databases">
        <title>Adaptations for nitrogen fixation in a non-lichenized fungal sporocarp promotes dispersal by wood-feeding termites.</title>
        <authorList>
            <consortium name="DOE Joint Genome Institute"/>
            <person name="Koch R.A."/>
            <person name="Yoon G."/>
            <person name="Arayal U."/>
            <person name="Lail K."/>
            <person name="Amirebrahimi M."/>
            <person name="Labutti K."/>
            <person name="Lipzen A."/>
            <person name="Riley R."/>
            <person name="Barry K."/>
            <person name="Henrissat B."/>
            <person name="Grigoriev I.V."/>
            <person name="Herr J.R."/>
            <person name="Aime M.C."/>
        </authorList>
    </citation>
    <scope>NUCLEOTIDE SEQUENCE</scope>
    <source>
        <strain evidence="1">MCA 3950</strain>
    </source>
</reference>
<evidence type="ECO:0000313" key="1">
    <source>
        <dbReference type="EMBL" id="KAG7447188.1"/>
    </source>
</evidence>
<dbReference type="RefSeq" id="XP_043040688.1">
    <property type="nucleotide sequence ID" value="XM_043186049.1"/>
</dbReference>
<organism evidence="1 2">
    <name type="scientific">Guyanagaster necrorhizus</name>
    <dbReference type="NCBI Taxonomy" id="856835"/>
    <lineage>
        <taxon>Eukaryota</taxon>
        <taxon>Fungi</taxon>
        <taxon>Dikarya</taxon>
        <taxon>Basidiomycota</taxon>
        <taxon>Agaricomycotina</taxon>
        <taxon>Agaricomycetes</taxon>
        <taxon>Agaricomycetidae</taxon>
        <taxon>Agaricales</taxon>
        <taxon>Marasmiineae</taxon>
        <taxon>Physalacriaceae</taxon>
        <taxon>Guyanagaster</taxon>
    </lineage>
</organism>
<evidence type="ECO:0000313" key="2">
    <source>
        <dbReference type="Proteomes" id="UP000812287"/>
    </source>
</evidence>
<protein>
    <submittedName>
        <fullName evidence="1">Uncharacterized protein</fullName>
    </submittedName>
</protein>
<dbReference type="OrthoDB" id="4590138at2759"/>